<dbReference type="KEGG" id="sto:STK_06827"/>
<reference evidence="2" key="1">
    <citation type="journal article" date="2001" name="DNA Res.">
        <title>Complete genome sequence of an aerobic thermoacidophilic Crenarchaeon, Sulfolobus tokodaii strain7.</title>
        <authorList>
            <person name="Kawarabayasi Y."/>
            <person name="Hino Y."/>
            <person name="Horikawa H."/>
            <person name="Jin-no K."/>
            <person name="Takahashi M."/>
            <person name="Sekine M."/>
            <person name="Baba S."/>
            <person name="Ankai A."/>
            <person name="Kosugi H."/>
            <person name="Hosoyama A."/>
            <person name="Fukui S."/>
            <person name="Nagai Y."/>
            <person name="Nishijima K."/>
            <person name="Otsuka R."/>
            <person name="Nakazawa H."/>
            <person name="Takamiya M."/>
            <person name="Kato Y."/>
            <person name="Yoshizawa T."/>
            <person name="Tanaka T."/>
            <person name="Kudoh Y."/>
            <person name="Yamazaki J."/>
            <person name="Kushida N."/>
            <person name="Oguchi A."/>
            <person name="Aoki K."/>
            <person name="Masuda S."/>
            <person name="Yanagii M."/>
            <person name="Nishimura M."/>
            <person name="Yamagishi A."/>
            <person name="Oshima T."/>
            <person name="Kikuchi H."/>
        </authorList>
    </citation>
    <scope>NUCLEOTIDE SEQUENCE [LARGE SCALE GENOMIC DNA]</scope>
    <source>
        <strain evidence="2">DSM 16993 / JCM 10545 / NBRC 100140 / 7</strain>
    </source>
</reference>
<dbReference type="AlphaFoldDB" id="Q974H3"/>
<evidence type="ECO:0000313" key="1">
    <source>
        <dbReference type="EMBL" id="BAB65685.1"/>
    </source>
</evidence>
<organism evidence="1 2">
    <name type="scientific">Sulfurisphaera tokodaii (strain DSM 16993 / JCM 10545 / NBRC 100140 / 7)</name>
    <name type="common">Sulfolobus tokodaii</name>
    <dbReference type="NCBI Taxonomy" id="273063"/>
    <lineage>
        <taxon>Archaea</taxon>
        <taxon>Thermoproteota</taxon>
        <taxon>Thermoprotei</taxon>
        <taxon>Sulfolobales</taxon>
        <taxon>Sulfolobaceae</taxon>
        <taxon>Sulfurisphaera</taxon>
    </lineage>
</organism>
<dbReference type="EMBL" id="BA000023">
    <property type="protein sequence ID" value="BAB65685.1"/>
    <property type="molecule type" value="Genomic_DNA"/>
</dbReference>
<keyword evidence="2" id="KW-1185">Reference proteome</keyword>
<dbReference type="Proteomes" id="UP000001015">
    <property type="component" value="Chromosome"/>
</dbReference>
<protein>
    <submittedName>
        <fullName evidence="1">Uncharacterized protein</fullName>
    </submittedName>
</protein>
<accession>Q974H3</accession>
<name>Q974H3_SULTO</name>
<dbReference type="STRING" id="273063.STK_06827"/>
<sequence length="57" mass="6541">MKLSSLNRSLRKAYNDIFLLLAIFLDIDISTSRSLLPEGKIIAKVFLSEIIKLKNFE</sequence>
<gene>
    <name evidence="1" type="ordered locus">STK_06827</name>
    <name evidence="1" type="ORF">STS081</name>
</gene>
<dbReference type="PATRIC" id="fig|273063.9.peg.768"/>
<evidence type="ECO:0000313" key="2">
    <source>
        <dbReference type="Proteomes" id="UP000001015"/>
    </source>
</evidence>
<proteinExistence type="predicted"/>